<evidence type="ECO:0000256" key="13">
    <source>
        <dbReference type="RuleBase" id="RU368119"/>
    </source>
</evidence>
<dbReference type="SUPFAM" id="SSF53448">
    <property type="entry name" value="Nucleotide-diphospho-sugar transferases"/>
    <property type="match status" value="1"/>
</dbReference>
<comment type="similarity">
    <text evidence="3 13">Belongs to the glycosyltransferase 13 family.</text>
</comment>
<dbReference type="EMBL" id="CAXKWB010001718">
    <property type="protein sequence ID" value="CAL4065197.1"/>
    <property type="molecule type" value="Genomic_DNA"/>
</dbReference>
<dbReference type="InterPro" id="IPR029044">
    <property type="entry name" value="Nucleotide-diphossugar_trans"/>
</dbReference>
<dbReference type="EC" id="2.4.1.101" evidence="13"/>
<comment type="cofactor">
    <cofactor evidence="13">
        <name>Mn(2+)</name>
        <dbReference type="ChEBI" id="CHEBI:29035"/>
    </cofactor>
    <text evidence="13">The cofactor is mostly bound to the substrate.</text>
</comment>
<evidence type="ECO:0000256" key="8">
    <source>
        <dbReference type="ARBA" id="ARBA00022968"/>
    </source>
</evidence>
<keyword evidence="15" id="KW-1185">Reference proteome</keyword>
<keyword evidence="12 13" id="KW-0464">Manganese</keyword>
<comment type="caution">
    <text evidence="14">The sequence shown here is derived from an EMBL/GenBank/DDBJ whole genome shotgun (WGS) entry which is preliminary data.</text>
</comment>
<evidence type="ECO:0000256" key="4">
    <source>
        <dbReference type="ARBA" id="ARBA00022676"/>
    </source>
</evidence>
<keyword evidence="9" id="KW-1133">Transmembrane helix</keyword>
<evidence type="ECO:0000256" key="2">
    <source>
        <dbReference type="ARBA" id="ARBA00004922"/>
    </source>
</evidence>
<reference evidence="14 15" key="1">
    <citation type="submission" date="2024-05" db="EMBL/GenBank/DDBJ databases">
        <authorList>
            <person name="Wallberg A."/>
        </authorList>
    </citation>
    <scope>NUCLEOTIDE SEQUENCE [LARGE SCALE GENOMIC DNA]</scope>
</reference>
<evidence type="ECO:0000256" key="11">
    <source>
        <dbReference type="ARBA" id="ARBA00023136"/>
    </source>
</evidence>
<sequence length="478" mass="55415">MGISLHIGRFCRGWPDDEDGERWSMRHYFCDVYDGYGDLCDCDNPFVPQDTPKPVTWREDILIIILAGSRPRYLYRLLRQVLLQPGVSRDLVLVSLDGGYEEALRLVNVLALNYAIHETEGVGGLSPAPRISRHLRFALFRSIRQFPKMKKFIVLEEDLLIAPDFYSYMQQTSEVLDQDPTVYGVSGFRHHSYTHTAYDPMRLARAHSFPAYGWMVGRSFLYETLVLWPPVEVLTDWDYWMGSGFVRRGREIILPEIPRTVHAGVSGQHFNGLLAKRRFSNKPASKDPEQRVNITSVLKENYERDLHLLIKLATPLNIIDPYNFTFPTKGGVYVTYIRMYSENDDKSYKIMGNALGTWSMDPRDNHHGLWVLPYYNASIIIMGVPYSKYSKYRNTSIPVFNVTKELYSTMIDNYEDEDYLFQPHKLNNYLNLFHLEQEHVKDFFPLGESVPFATNNQQMSIFKMSRMGGSTLVFSNLV</sequence>
<comment type="pathway">
    <text evidence="2 13">Protein modification; protein glycosylation.</text>
</comment>
<dbReference type="Pfam" id="PF03071">
    <property type="entry name" value="GNT-I"/>
    <property type="match status" value="1"/>
</dbReference>
<keyword evidence="11" id="KW-0472">Membrane</keyword>
<evidence type="ECO:0000256" key="12">
    <source>
        <dbReference type="ARBA" id="ARBA00023211"/>
    </source>
</evidence>
<comment type="subcellular location">
    <subcellularLocation>
        <location evidence="1 13">Golgi apparatus membrane</location>
        <topology evidence="1 13">Single-pass type II membrane protein</topology>
    </subcellularLocation>
</comment>
<comment type="function">
    <text evidence="13">Initiates complex N-linked carbohydrate formation. Essential for the conversion of high-mannose to hybrid and complex N-glycans.</text>
</comment>
<dbReference type="InterPro" id="IPR004139">
    <property type="entry name" value="Glyco_trans_13"/>
</dbReference>
<dbReference type="GO" id="GO:0047223">
    <property type="term" value="F:beta-1,3-galactosyl-O-glycosyl-glycoprotein beta-1,3-N-acetylglucosaminyltransferase activity"/>
    <property type="evidence" value="ECO:0007669"/>
    <property type="project" value="TreeGrafter"/>
</dbReference>
<dbReference type="Gene3D" id="3.90.550.10">
    <property type="entry name" value="Spore Coat Polysaccharide Biosynthesis Protein SpsA, Chain A"/>
    <property type="match status" value="1"/>
</dbReference>
<proteinExistence type="inferred from homology"/>
<protein>
    <recommendedName>
        <fullName evidence="13">Alpha-1,3-mannosyl-glycoprotein 2-beta-N-acetylglucosaminyltransferase</fullName>
        <shortName evidence="13">GNT-I</shortName>
        <shortName evidence="13">GlcNAc-T I</shortName>
        <ecNumber evidence="13">2.4.1.101</ecNumber>
    </recommendedName>
    <alternativeName>
        <fullName evidence="13">N-glycosyl-oligosaccharide-glycoprotein N-acetylglucosaminyltransferase I</fullName>
    </alternativeName>
</protein>
<dbReference type="Proteomes" id="UP001497623">
    <property type="component" value="Unassembled WGS sequence"/>
</dbReference>
<keyword evidence="10 13" id="KW-0333">Golgi apparatus</keyword>
<evidence type="ECO:0000256" key="5">
    <source>
        <dbReference type="ARBA" id="ARBA00022679"/>
    </source>
</evidence>
<evidence type="ECO:0000256" key="3">
    <source>
        <dbReference type="ARBA" id="ARBA00006492"/>
    </source>
</evidence>
<evidence type="ECO:0000256" key="1">
    <source>
        <dbReference type="ARBA" id="ARBA00004323"/>
    </source>
</evidence>
<comment type="catalytic activity">
    <reaction evidence="13">
        <text>N(4)-(alpha-D-Man-(1-&gt;3)-[alpha-D-Man-(1-&gt;3)-[alpha-D-Man-(1-&gt;6)]-alpha-D-Man-(1-&gt;6)]-beta-D-Man-(1-&gt;4)-beta-D-GlcNAc-(1-&gt;4)-beta-D-GlcNAc)-L-asparaginyl-[protein] (N-glucan mannose isomer 5A1,2) + UDP-N-acetyl-alpha-D-glucosamine = N(4)-{beta-D-GlcNAc-(1-&gt;2)-alpha-D-Man-(1-&gt;3)-[alpha-D-Man-(1-&gt;3)-[alpha-D-Man-(1-&gt;6)]-alpha-D-Man-(1-&gt;6)]-beta-D-Man-(1-&gt;4)-beta-D-GlcNAc-(1-&gt;4)-beta-D-GlcNAc}-L-asparaginyl-[protein] + UDP + H(+)</text>
        <dbReference type="Rhea" id="RHEA:11456"/>
        <dbReference type="Rhea" id="RHEA-COMP:14367"/>
        <dbReference type="Rhea" id="RHEA-COMP:14368"/>
        <dbReference type="ChEBI" id="CHEBI:15378"/>
        <dbReference type="ChEBI" id="CHEBI:57705"/>
        <dbReference type="ChEBI" id="CHEBI:58223"/>
        <dbReference type="ChEBI" id="CHEBI:59087"/>
        <dbReference type="ChEBI" id="CHEBI:60625"/>
        <dbReference type="EC" id="2.4.1.101"/>
    </reaction>
</comment>
<dbReference type="InterPro" id="IPR052463">
    <property type="entry name" value="O-linked_mannose_GnT"/>
</dbReference>
<evidence type="ECO:0000313" key="15">
    <source>
        <dbReference type="Proteomes" id="UP001497623"/>
    </source>
</evidence>
<keyword evidence="4 13" id="KW-0328">Glycosyltransferase</keyword>
<dbReference type="GO" id="GO:0016266">
    <property type="term" value="P:protein O-linked glycosylation via N-acetyl-galactosamine"/>
    <property type="evidence" value="ECO:0007669"/>
    <property type="project" value="TreeGrafter"/>
</dbReference>
<evidence type="ECO:0000256" key="10">
    <source>
        <dbReference type="ARBA" id="ARBA00023034"/>
    </source>
</evidence>
<keyword evidence="8 13" id="KW-0735">Signal-anchor</keyword>
<gene>
    <name evidence="14" type="ORF">MNOR_LOCUS4653</name>
</gene>
<evidence type="ECO:0000256" key="6">
    <source>
        <dbReference type="ARBA" id="ARBA00022692"/>
    </source>
</evidence>
<evidence type="ECO:0000256" key="7">
    <source>
        <dbReference type="ARBA" id="ARBA00022723"/>
    </source>
</evidence>
<dbReference type="GO" id="GO:0030145">
    <property type="term" value="F:manganese ion binding"/>
    <property type="evidence" value="ECO:0007669"/>
    <property type="project" value="UniProtKB-UniRule"/>
</dbReference>
<feature type="non-terminal residue" evidence="14">
    <location>
        <position position="478"/>
    </location>
</feature>
<organism evidence="14 15">
    <name type="scientific">Meganyctiphanes norvegica</name>
    <name type="common">Northern krill</name>
    <name type="synonym">Thysanopoda norvegica</name>
    <dbReference type="NCBI Taxonomy" id="48144"/>
    <lineage>
        <taxon>Eukaryota</taxon>
        <taxon>Metazoa</taxon>
        <taxon>Ecdysozoa</taxon>
        <taxon>Arthropoda</taxon>
        <taxon>Crustacea</taxon>
        <taxon>Multicrustacea</taxon>
        <taxon>Malacostraca</taxon>
        <taxon>Eumalacostraca</taxon>
        <taxon>Eucarida</taxon>
        <taxon>Euphausiacea</taxon>
        <taxon>Euphausiidae</taxon>
        <taxon>Meganyctiphanes</taxon>
    </lineage>
</organism>
<name>A0AAV2PWB2_MEGNR</name>
<accession>A0AAV2PWB2</accession>
<dbReference type="GO" id="GO:0003827">
    <property type="term" value="F:alpha-1,3-mannosylglycoprotein 2-beta-N-acetylglucosaminyltransferase activity"/>
    <property type="evidence" value="ECO:0007669"/>
    <property type="project" value="UniProtKB-UniRule"/>
</dbReference>
<evidence type="ECO:0000313" key="14">
    <source>
        <dbReference type="EMBL" id="CAL4065197.1"/>
    </source>
</evidence>
<keyword evidence="7 13" id="KW-0479">Metal-binding</keyword>
<dbReference type="PANTHER" id="PTHR46396:SF1">
    <property type="entry name" value="PROTEIN O-LINKED-MANNOSE BETA-1,2-N-ACETYLGLUCOSAMINYLTRANSFERASE 1"/>
    <property type="match status" value="1"/>
</dbReference>
<keyword evidence="5" id="KW-0808">Transferase</keyword>
<dbReference type="AlphaFoldDB" id="A0AAV2PWB2"/>
<dbReference type="GO" id="GO:0000139">
    <property type="term" value="C:Golgi membrane"/>
    <property type="evidence" value="ECO:0007669"/>
    <property type="project" value="UniProtKB-SubCell"/>
</dbReference>
<dbReference type="PANTHER" id="PTHR46396">
    <property type="entry name" value="PROTEIN O-LINKED-MANNOSE BETA-1,2-N-ACETYLGLUCOSAMINYLTRANSFERASE 1"/>
    <property type="match status" value="1"/>
</dbReference>
<evidence type="ECO:0000256" key="9">
    <source>
        <dbReference type="ARBA" id="ARBA00022989"/>
    </source>
</evidence>
<keyword evidence="6" id="KW-0812">Transmembrane</keyword>